<evidence type="ECO:0000256" key="1">
    <source>
        <dbReference type="SAM" id="MobiDB-lite"/>
    </source>
</evidence>
<evidence type="ECO:0000313" key="3">
    <source>
        <dbReference type="Proteomes" id="UP000053660"/>
    </source>
</evidence>
<evidence type="ECO:0000313" key="2">
    <source>
        <dbReference type="EMBL" id="KHJ98005.1"/>
    </source>
</evidence>
<accession>A0A0B1TRI0</accession>
<sequence length="124" mass="14278">MNSERSFARLLLYHCEEEPFMLKGKINAHEKRDINCRMEETVLLLQRRSIPSQYSQEEEDPYRKILQMHSDNVSHLVLHGSSLKSMSSKSGFQHQLAPNSSTRRARYSDSESALLSRPGRSVNG</sequence>
<proteinExistence type="predicted"/>
<dbReference type="EMBL" id="KN549369">
    <property type="protein sequence ID" value="KHJ98005.1"/>
    <property type="molecule type" value="Genomic_DNA"/>
</dbReference>
<organism evidence="2 3">
    <name type="scientific">Oesophagostomum dentatum</name>
    <name type="common">Nodular worm</name>
    <dbReference type="NCBI Taxonomy" id="61180"/>
    <lineage>
        <taxon>Eukaryota</taxon>
        <taxon>Metazoa</taxon>
        <taxon>Ecdysozoa</taxon>
        <taxon>Nematoda</taxon>
        <taxon>Chromadorea</taxon>
        <taxon>Rhabditida</taxon>
        <taxon>Rhabditina</taxon>
        <taxon>Rhabditomorpha</taxon>
        <taxon>Strongyloidea</taxon>
        <taxon>Strongylidae</taxon>
        <taxon>Oesophagostomum</taxon>
    </lineage>
</organism>
<feature type="region of interest" description="Disordered" evidence="1">
    <location>
        <begin position="85"/>
        <end position="124"/>
    </location>
</feature>
<feature type="compositionally biased region" description="Polar residues" evidence="1">
    <location>
        <begin position="91"/>
        <end position="102"/>
    </location>
</feature>
<gene>
    <name evidence="2" type="ORF">OESDEN_02014</name>
</gene>
<dbReference type="AlphaFoldDB" id="A0A0B1TRI0"/>
<name>A0A0B1TRI0_OESDE</name>
<protein>
    <submittedName>
        <fullName evidence="2">Uncharacterized protein</fullName>
    </submittedName>
</protein>
<dbReference type="Proteomes" id="UP000053660">
    <property type="component" value="Unassembled WGS sequence"/>
</dbReference>
<reference evidence="2 3" key="1">
    <citation type="submission" date="2014-03" db="EMBL/GenBank/DDBJ databases">
        <title>Draft genome of the hookworm Oesophagostomum dentatum.</title>
        <authorList>
            <person name="Mitreva M."/>
        </authorList>
    </citation>
    <scope>NUCLEOTIDE SEQUENCE [LARGE SCALE GENOMIC DNA]</scope>
    <source>
        <strain evidence="2 3">OD-Hann</strain>
    </source>
</reference>
<keyword evidence="3" id="KW-1185">Reference proteome</keyword>